<dbReference type="InterPro" id="IPR036928">
    <property type="entry name" value="AS_sf"/>
</dbReference>
<evidence type="ECO:0000313" key="2">
    <source>
        <dbReference type="Proteomes" id="UP000696280"/>
    </source>
</evidence>
<name>A0A9N9PVS3_9HELO</name>
<dbReference type="PANTHER" id="PTHR42678">
    <property type="entry name" value="AMIDASE"/>
    <property type="match status" value="1"/>
</dbReference>
<dbReference type="EMBL" id="CAJVRL010000115">
    <property type="protein sequence ID" value="CAG8961686.1"/>
    <property type="molecule type" value="Genomic_DNA"/>
</dbReference>
<dbReference type="Gene3D" id="3.90.1300.10">
    <property type="entry name" value="Amidase signature (AS) domain"/>
    <property type="match status" value="2"/>
</dbReference>
<dbReference type="Proteomes" id="UP000696280">
    <property type="component" value="Unassembled WGS sequence"/>
</dbReference>
<dbReference type="AlphaFoldDB" id="A0A9N9PVS3"/>
<sequence>MEPTPQVRSPSSRGENPRDAGAIILVKASCSEWSNSRSPEKSISGWSAVGGQGNEVCAINQSPLESLSGSAVASSLGLVAAALDMEWRPLEVSRRLHGVYCVTEWKDSVDMLGKTVLDIATVLTAMAGIDELDNLTSADPRDEGQALALRSTEGTDFTVNRQKNSLRGLRIAVQVPVPRHCIEQPEVVNTHLNEALKKLEALGATVIEDVEFTMWSPKYPNNMSKFLESFSVDTFALHNLSDLMEYTKTPEENFEEYGMKQWLQAERCRASILFAGRTCDDERLIAAAYVYEQGTHHRETFKPVIELPDVLEIGASDVSNLFSKTKYAEYNSSQAVEA</sequence>
<accession>A0A9N9PVS3</accession>
<gene>
    <name evidence="1" type="ORF">HYFRA_00006226</name>
</gene>
<keyword evidence="2" id="KW-1185">Reference proteome</keyword>
<proteinExistence type="predicted"/>
<comment type="caution">
    <text evidence="1">The sequence shown here is derived from an EMBL/GenBank/DDBJ whole genome shotgun (WGS) entry which is preliminary data.</text>
</comment>
<organism evidence="1 2">
    <name type="scientific">Hymenoscyphus fraxineus</name>
    <dbReference type="NCBI Taxonomy" id="746836"/>
    <lineage>
        <taxon>Eukaryota</taxon>
        <taxon>Fungi</taxon>
        <taxon>Dikarya</taxon>
        <taxon>Ascomycota</taxon>
        <taxon>Pezizomycotina</taxon>
        <taxon>Leotiomycetes</taxon>
        <taxon>Helotiales</taxon>
        <taxon>Helotiaceae</taxon>
        <taxon>Hymenoscyphus</taxon>
    </lineage>
</organism>
<protein>
    <recommendedName>
        <fullName evidence="3">Amidase domain-containing protein</fullName>
    </recommendedName>
</protein>
<reference evidence="1" key="1">
    <citation type="submission" date="2021-07" db="EMBL/GenBank/DDBJ databases">
        <authorList>
            <person name="Durling M."/>
        </authorList>
    </citation>
    <scope>NUCLEOTIDE SEQUENCE</scope>
</reference>
<dbReference type="SUPFAM" id="SSF75304">
    <property type="entry name" value="Amidase signature (AS) enzymes"/>
    <property type="match status" value="1"/>
</dbReference>
<dbReference type="OrthoDB" id="566138at2759"/>
<evidence type="ECO:0000313" key="1">
    <source>
        <dbReference type="EMBL" id="CAG8961686.1"/>
    </source>
</evidence>
<evidence type="ECO:0008006" key="3">
    <source>
        <dbReference type="Google" id="ProtNLM"/>
    </source>
</evidence>
<dbReference type="PANTHER" id="PTHR42678:SF34">
    <property type="entry name" value="OS04G0183300 PROTEIN"/>
    <property type="match status" value="1"/>
</dbReference>